<dbReference type="eggNOG" id="COG3501">
    <property type="taxonomic scope" value="Bacteria"/>
</dbReference>
<dbReference type="NCBIfam" id="TIGR01646">
    <property type="entry name" value="vgr_GE"/>
    <property type="match status" value="1"/>
</dbReference>
<dbReference type="Pfam" id="PF04717">
    <property type="entry name" value="Phage_base_V"/>
    <property type="match status" value="1"/>
</dbReference>
<dbReference type="Proteomes" id="UP000001817">
    <property type="component" value="Chromosome 1"/>
</dbReference>
<dbReference type="Gene3D" id="4.10.220.110">
    <property type="match status" value="1"/>
</dbReference>
<dbReference type="KEGG" id="bxe:Bxe_A4429"/>
<dbReference type="AlphaFoldDB" id="Q147B8"/>
<evidence type="ECO:0000256" key="1">
    <source>
        <dbReference type="ARBA" id="ARBA00004613"/>
    </source>
</evidence>
<evidence type="ECO:0000256" key="2">
    <source>
        <dbReference type="ARBA" id="ARBA00005558"/>
    </source>
</evidence>
<organism evidence="7 8">
    <name type="scientific">Paraburkholderia xenovorans (strain LB400)</name>
    <dbReference type="NCBI Taxonomy" id="266265"/>
    <lineage>
        <taxon>Bacteria</taxon>
        <taxon>Pseudomonadati</taxon>
        <taxon>Pseudomonadota</taxon>
        <taxon>Betaproteobacteria</taxon>
        <taxon>Burkholderiales</taxon>
        <taxon>Burkholderiaceae</taxon>
        <taxon>Paraburkholderia</taxon>
    </lineage>
</organism>
<dbReference type="Gene3D" id="2.30.110.50">
    <property type="match status" value="1"/>
</dbReference>
<dbReference type="PANTHER" id="PTHR32305">
    <property type="match status" value="1"/>
</dbReference>
<feature type="region of interest" description="Disordered" evidence="4">
    <location>
        <begin position="388"/>
        <end position="411"/>
    </location>
</feature>
<dbReference type="Pfam" id="PF05954">
    <property type="entry name" value="Phage_GPD"/>
    <property type="match status" value="1"/>
</dbReference>
<feature type="domain" description="Gp5/Type VI secretion system Vgr protein OB-fold" evidence="5">
    <location>
        <begin position="417"/>
        <end position="484"/>
    </location>
</feature>
<evidence type="ECO:0000256" key="4">
    <source>
        <dbReference type="SAM" id="MobiDB-lite"/>
    </source>
</evidence>
<evidence type="ECO:0000259" key="5">
    <source>
        <dbReference type="Pfam" id="PF04717"/>
    </source>
</evidence>
<accession>Q147B8</accession>
<dbReference type="SUPFAM" id="SSF69255">
    <property type="entry name" value="gp5 N-terminal domain-like"/>
    <property type="match status" value="1"/>
</dbReference>
<dbReference type="KEGG" id="bxb:DR64_2104"/>
<protein>
    <submittedName>
        <fullName evidence="7">Rhs element Vgr protein</fullName>
    </submittedName>
</protein>
<keyword evidence="8" id="KW-1185">Reference proteome</keyword>
<dbReference type="InterPro" id="IPR006533">
    <property type="entry name" value="T6SS_Vgr_RhsGE"/>
</dbReference>
<proteinExistence type="inferred from homology"/>
<dbReference type="SUPFAM" id="SSF69279">
    <property type="entry name" value="Phage tail proteins"/>
    <property type="match status" value="2"/>
</dbReference>
<dbReference type="InterPro" id="IPR054030">
    <property type="entry name" value="Gp5_Vgr_C"/>
</dbReference>
<feature type="domain" description="Gp5/Type VI secretion system Vgr C-terminal trimerisation" evidence="6">
    <location>
        <begin position="501"/>
        <end position="614"/>
    </location>
</feature>
<dbReference type="Gene3D" id="3.55.50.10">
    <property type="entry name" value="Baseplate protein-like domains"/>
    <property type="match status" value="1"/>
</dbReference>
<dbReference type="EMBL" id="CP000270">
    <property type="protein sequence ID" value="ABE28571.1"/>
    <property type="molecule type" value="Genomic_DNA"/>
</dbReference>
<evidence type="ECO:0000259" key="6">
    <source>
        <dbReference type="Pfam" id="PF22178"/>
    </source>
</evidence>
<dbReference type="STRING" id="266265.Bxe_A4429"/>
<dbReference type="SUPFAM" id="SSF69349">
    <property type="entry name" value="Phage fibre proteins"/>
    <property type="match status" value="1"/>
</dbReference>
<dbReference type="InterPro" id="IPR050708">
    <property type="entry name" value="T6SS_VgrG/RHS"/>
</dbReference>
<evidence type="ECO:0000313" key="8">
    <source>
        <dbReference type="Proteomes" id="UP000001817"/>
    </source>
</evidence>
<dbReference type="InterPro" id="IPR017847">
    <property type="entry name" value="T6SS_RhsGE_Vgr_subset"/>
</dbReference>
<comment type="subcellular location">
    <subcellularLocation>
        <location evidence="1">Secreted</location>
    </subcellularLocation>
</comment>
<evidence type="ECO:0000256" key="3">
    <source>
        <dbReference type="ARBA" id="ARBA00022525"/>
    </source>
</evidence>
<keyword evidence="3" id="KW-0964">Secreted</keyword>
<dbReference type="InterPro" id="IPR037026">
    <property type="entry name" value="Vgr_OB-fold_dom_sf"/>
</dbReference>
<dbReference type="Pfam" id="PF22178">
    <property type="entry name" value="Gp5_trimer_C"/>
    <property type="match status" value="1"/>
</dbReference>
<evidence type="ECO:0000313" key="7">
    <source>
        <dbReference type="EMBL" id="ABE28571.1"/>
    </source>
</evidence>
<dbReference type="InterPro" id="IPR006531">
    <property type="entry name" value="Gp5/Vgr_OB"/>
</dbReference>
<comment type="similarity">
    <text evidence="2">Belongs to the VgrG protein family.</text>
</comment>
<dbReference type="GO" id="GO:0005576">
    <property type="term" value="C:extracellular region"/>
    <property type="evidence" value="ECO:0007669"/>
    <property type="project" value="UniProtKB-SubCell"/>
</dbReference>
<dbReference type="NCBIfam" id="TIGR03361">
    <property type="entry name" value="VI_Rhs_Vgr"/>
    <property type="match status" value="1"/>
</dbReference>
<dbReference type="PANTHER" id="PTHR32305:SF15">
    <property type="entry name" value="PROTEIN RHSA-RELATED"/>
    <property type="match status" value="1"/>
</dbReference>
<gene>
    <name evidence="7" type="ORF">Bxe_A4429</name>
</gene>
<dbReference type="Gene3D" id="2.40.50.230">
    <property type="entry name" value="Gp5 N-terminal domain"/>
    <property type="match status" value="1"/>
</dbReference>
<reference evidence="7 8" key="1">
    <citation type="journal article" date="2006" name="Proc. Natl. Acad. Sci. U.S.A.">
        <title>Burkholderia xenovorans LB400 harbors a multi-replicon, 9.73-Mbp genome shaped for versatility.</title>
        <authorList>
            <person name="Chain P.S."/>
            <person name="Denef V.J."/>
            <person name="Konstantinidis K.T."/>
            <person name="Vergez L.M."/>
            <person name="Agullo L."/>
            <person name="Reyes V.L."/>
            <person name="Hauser L."/>
            <person name="Cordova M."/>
            <person name="Gomez L."/>
            <person name="Gonzalez M."/>
            <person name="Land M."/>
            <person name="Lao V."/>
            <person name="Larimer F."/>
            <person name="LiPuma J.J."/>
            <person name="Mahenthiralingam E."/>
            <person name="Malfatti S.A."/>
            <person name="Marx C.J."/>
            <person name="Parnell J.J."/>
            <person name="Ramette A."/>
            <person name="Richardson P."/>
            <person name="Seeger M."/>
            <person name="Smith D."/>
            <person name="Spilker T."/>
            <person name="Sul W.J."/>
            <person name="Tsoi T.V."/>
            <person name="Ulrich L.E."/>
            <person name="Zhulin I.B."/>
            <person name="Tiedje J.M."/>
        </authorList>
    </citation>
    <scope>NUCLEOTIDE SEQUENCE [LARGE SCALE GENOMIC DNA]</scope>
    <source>
        <strain evidence="7 8">LB400</strain>
    </source>
</reference>
<name>Q147B8_PARXL</name>
<sequence length="724" mass="79663">MLKSLTRTVTMRGAALPGTPLGEPALLLRSIQGEEVLSQIYTYTLNCCTPLASVMPEHAAANIDLKSMIGKELTVTIELEGMGDYVPGLAGIAGAANIGAGTREISGIVTKAHYVGQSNQQSHYQLILAPWIWLADQRSDFRIFQGKTVVEIIEQVFENYMYSYQMRLSEQYPVLDYQVQYGETDFYFVQRLMAEHGIYWFFEHSDGFHRMILVDQPGAHKPVESAAYQTLWYFPPGHKIDREYVDRFTLGGSLQSGRWTTNDFDFKKPNAVLIEQNELPQKTAHSNLERYEWPGDYTNPSHGEQFARLRMEEVRAHGERARGSGNVRDIVCGTTFRLEGYPHEAANQEYLVISSSIAASEADQTTGSSEYTFKSSFLVQPATTVFRPSRKPYPKPRTSGPQTAIVTGPPDQEIWTDQYGRVKLSFHWDRSGVKDQSSSCWIRVSYPWVGTNYGSINIPRIGTEVIVDFENGDPDLPIVTGRVYNAASMPPWPLPAGATQSGTLSRSTKGGGYDNANAIRFEDMKGSEELWLHAEKDQRIEVEHDESHWVGNNRLKTIDGNETVKVNMNRTEAVALNETIAVGMNRSEIVGLNETVVVGVNRMITTGIDQAVQVGVNSMMTVGAMQTESIGSNYQLTVGSNFTSQIGNSLSQSAGQSISMTAGKMVSVNSGGTAGYSASDKLTLQCGQASISLESNGNITISGTSIDVQGSQHVGINGAIVDIN</sequence>